<comment type="caution">
    <text evidence="1">The sequence shown here is derived from an EMBL/GenBank/DDBJ whole genome shotgun (WGS) entry which is preliminary data.</text>
</comment>
<accession>A0ABD0KEN8</accession>
<dbReference type="AlphaFoldDB" id="A0ABD0KEN8"/>
<evidence type="ECO:0000313" key="1">
    <source>
        <dbReference type="EMBL" id="KAK7485578.1"/>
    </source>
</evidence>
<reference evidence="1 2" key="1">
    <citation type="journal article" date="2023" name="Sci. Data">
        <title>Genome assembly of the Korean intertidal mud-creeper Batillaria attramentaria.</title>
        <authorList>
            <person name="Patra A.K."/>
            <person name="Ho P.T."/>
            <person name="Jun S."/>
            <person name="Lee S.J."/>
            <person name="Kim Y."/>
            <person name="Won Y.J."/>
        </authorList>
    </citation>
    <scope>NUCLEOTIDE SEQUENCE [LARGE SCALE GENOMIC DNA]</scope>
    <source>
        <strain evidence="1">Wonlab-2016</strain>
    </source>
</reference>
<dbReference type="Proteomes" id="UP001519460">
    <property type="component" value="Unassembled WGS sequence"/>
</dbReference>
<dbReference type="EMBL" id="JACVVK020000192">
    <property type="protein sequence ID" value="KAK7485578.1"/>
    <property type="molecule type" value="Genomic_DNA"/>
</dbReference>
<evidence type="ECO:0000313" key="2">
    <source>
        <dbReference type="Proteomes" id="UP001519460"/>
    </source>
</evidence>
<gene>
    <name evidence="1" type="ORF">BaRGS_00023153</name>
</gene>
<organism evidence="1 2">
    <name type="scientific">Batillaria attramentaria</name>
    <dbReference type="NCBI Taxonomy" id="370345"/>
    <lineage>
        <taxon>Eukaryota</taxon>
        <taxon>Metazoa</taxon>
        <taxon>Spiralia</taxon>
        <taxon>Lophotrochozoa</taxon>
        <taxon>Mollusca</taxon>
        <taxon>Gastropoda</taxon>
        <taxon>Caenogastropoda</taxon>
        <taxon>Sorbeoconcha</taxon>
        <taxon>Cerithioidea</taxon>
        <taxon>Batillariidae</taxon>
        <taxon>Batillaria</taxon>
    </lineage>
</organism>
<name>A0ABD0KEN8_9CAEN</name>
<sequence>MQTCMQTDMRPISTLPFLLPLPYPSSPQSAFTPSHIPHTLPDTGKEIPVQFVSCEERDSDYKHRHGWLIKRPPTKPRILGGLTSLSPRFRATILRSFDRRVSSGQRRDVSAVQA</sequence>
<protein>
    <submittedName>
        <fullName evidence="1">Uncharacterized protein</fullName>
    </submittedName>
</protein>
<proteinExistence type="predicted"/>
<keyword evidence="2" id="KW-1185">Reference proteome</keyword>